<dbReference type="AlphaFoldDB" id="A0AAV8Y4T9"/>
<evidence type="ECO:0000313" key="4">
    <source>
        <dbReference type="Proteomes" id="UP001162156"/>
    </source>
</evidence>
<dbReference type="Proteomes" id="UP001162156">
    <property type="component" value="Unassembled WGS sequence"/>
</dbReference>
<protein>
    <submittedName>
        <fullName evidence="3">Uncharacterized protein</fullName>
    </submittedName>
</protein>
<sequence>MTNNISNDEIFALLKEVSAQNSNIVQQNNEIKNDIEGIENETYKDVLSLINNKFKIACTEKDIRDAYRIGKKDKEAIRPLVVELLSYNLKSQILCNAKDSLKNSGIYITQDHTQEDYQKRKFLYGQLKIAREKGCSAKIKNNILVVNDKNYKYEDLIKETNTEEITSYDTLRTNSTPNTPSLGVSPTNATVAEREKNETRTKQAVRRPEKTIGATSKINTKLRSSNRNLAGQYQNQNKTPRR</sequence>
<dbReference type="EMBL" id="JANEYF010002485">
    <property type="protein sequence ID" value="KAJ8945903.1"/>
    <property type="molecule type" value="Genomic_DNA"/>
</dbReference>
<feature type="compositionally biased region" description="Polar residues" evidence="2">
    <location>
        <begin position="213"/>
        <end position="242"/>
    </location>
</feature>
<evidence type="ECO:0000256" key="2">
    <source>
        <dbReference type="SAM" id="MobiDB-lite"/>
    </source>
</evidence>
<organism evidence="3 4">
    <name type="scientific">Rhamnusium bicolor</name>
    <dbReference type="NCBI Taxonomy" id="1586634"/>
    <lineage>
        <taxon>Eukaryota</taxon>
        <taxon>Metazoa</taxon>
        <taxon>Ecdysozoa</taxon>
        <taxon>Arthropoda</taxon>
        <taxon>Hexapoda</taxon>
        <taxon>Insecta</taxon>
        <taxon>Pterygota</taxon>
        <taxon>Neoptera</taxon>
        <taxon>Endopterygota</taxon>
        <taxon>Coleoptera</taxon>
        <taxon>Polyphaga</taxon>
        <taxon>Cucujiformia</taxon>
        <taxon>Chrysomeloidea</taxon>
        <taxon>Cerambycidae</taxon>
        <taxon>Lepturinae</taxon>
        <taxon>Rhagiini</taxon>
        <taxon>Rhamnusium</taxon>
    </lineage>
</organism>
<feature type="coiled-coil region" evidence="1">
    <location>
        <begin position="14"/>
        <end position="41"/>
    </location>
</feature>
<evidence type="ECO:0000256" key="1">
    <source>
        <dbReference type="SAM" id="Coils"/>
    </source>
</evidence>
<comment type="caution">
    <text evidence="3">The sequence shown here is derived from an EMBL/GenBank/DDBJ whole genome shotgun (WGS) entry which is preliminary data.</text>
</comment>
<keyword evidence="1" id="KW-0175">Coiled coil</keyword>
<accession>A0AAV8Y4T9</accession>
<proteinExistence type="predicted"/>
<feature type="compositionally biased region" description="Polar residues" evidence="2">
    <location>
        <begin position="170"/>
        <end position="190"/>
    </location>
</feature>
<feature type="compositionally biased region" description="Basic and acidic residues" evidence="2">
    <location>
        <begin position="192"/>
        <end position="210"/>
    </location>
</feature>
<evidence type="ECO:0000313" key="3">
    <source>
        <dbReference type="EMBL" id="KAJ8945903.1"/>
    </source>
</evidence>
<feature type="region of interest" description="Disordered" evidence="2">
    <location>
        <begin position="170"/>
        <end position="242"/>
    </location>
</feature>
<reference evidence="3" key="1">
    <citation type="journal article" date="2023" name="Insect Mol. Biol.">
        <title>Genome sequencing provides insights into the evolution of gene families encoding plant cell wall-degrading enzymes in longhorned beetles.</title>
        <authorList>
            <person name="Shin N.R."/>
            <person name="Okamura Y."/>
            <person name="Kirsch R."/>
            <person name="Pauchet Y."/>
        </authorList>
    </citation>
    <scope>NUCLEOTIDE SEQUENCE</scope>
    <source>
        <strain evidence="3">RBIC_L_NR</strain>
    </source>
</reference>
<keyword evidence="4" id="KW-1185">Reference proteome</keyword>
<gene>
    <name evidence="3" type="ORF">NQ314_009012</name>
</gene>
<name>A0AAV8Y4T9_9CUCU</name>